<organism evidence="1 2">
    <name type="scientific">Canavalia gladiata</name>
    <name type="common">Sword bean</name>
    <name type="synonym">Dolichos gladiatus</name>
    <dbReference type="NCBI Taxonomy" id="3824"/>
    <lineage>
        <taxon>Eukaryota</taxon>
        <taxon>Viridiplantae</taxon>
        <taxon>Streptophyta</taxon>
        <taxon>Embryophyta</taxon>
        <taxon>Tracheophyta</taxon>
        <taxon>Spermatophyta</taxon>
        <taxon>Magnoliopsida</taxon>
        <taxon>eudicotyledons</taxon>
        <taxon>Gunneridae</taxon>
        <taxon>Pentapetalae</taxon>
        <taxon>rosids</taxon>
        <taxon>fabids</taxon>
        <taxon>Fabales</taxon>
        <taxon>Fabaceae</taxon>
        <taxon>Papilionoideae</taxon>
        <taxon>50 kb inversion clade</taxon>
        <taxon>NPAAA clade</taxon>
        <taxon>indigoferoid/millettioid clade</taxon>
        <taxon>Phaseoleae</taxon>
        <taxon>Canavalia</taxon>
    </lineage>
</organism>
<dbReference type="Proteomes" id="UP001367508">
    <property type="component" value="Unassembled WGS sequence"/>
</dbReference>
<evidence type="ECO:0000313" key="2">
    <source>
        <dbReference type="Proteomes" id="UP001367508"/>
    </source>
</evidence>
<evidence type="ECO:0000313" key="1">
    <source>
        <dbReference type="EMBL" id="KAK7350107.1"/>
    </source>
</evidence>
<sequence length="198" mass="22877">MPSGEYGGPHGLNKRTWFKMFLLGFEAGVSKLGAQFPATEAIPIRDSHSSRTSRQSPPRHEGMHPRWDLPWLSWRRYHGLTPCRFFTWVVWLCNLNLNLHMDMLMVLTHSLLLSQVGPAPCHLLLHAWELLSLDSLSPSICSLRTLFMFFSFTRNNATKQQIYQNQMWLYDTSYLAQKMAVNGSCISTCSDMHRMSIR</sequence>
<comment type="caution">
    <text evidence="1">The sequence shown here is derived from an EMBL/GenBank/DDBJ whole genome shotgun (WGS) entry which is preliminary data.</text>
</comment>
<gene>
    <name evidence="1" type="ORF">VNO77_08228</name>
</gene>
<keyword evidence="2" id="KW-1185">Reference proteome</keyword>
<proteinExistence type="predicted"/>
<reference evidence="1 2" key="1">
    <citation type="submission" date="2024-01" db="EMBL/GenBank/DDBJ databases">
        <title>The genomes of 5 underutilized Papilionoideae crops provide insights into root nodulation and disease resistanc.</title>
        <authorList>
            <person name="Jiang F."/>
        </authorList>
    </citation>
    <scope>NUCLEOTIDE SEQUENCE [LARGE SCALE GENOMIC DNA]</scope>
    <source>
        <strain evidence="1">LVBAO_FW01</strain>
        <tissue evidence="1">Leaves</tissue>
    </source>
</reference>
<dbReference type="AlphaFoldDB" id="A0AAN9MDT4"/>
<name>A0AAN9MDT4_CANGL</name>
<dbReference type="EMBL" id="JAYMYQ010000002">
    <property type="protein sequence ID" value="KAK7350107.1"/>
    <property type="molecule type" value="Genomic_DNA"/>
</dbReference>
<protein>
    <submittedName>
        <fullName evidence="1">Uncharacterized protein</fullName>
    </submittedName>
</protein>
<accession>A0AAN9MDT4</accession>